<protein>
    <submittedName>
        <fullName evidence="1">Uncharacterized protein</fullName>
    </submittedName>
</protein>
<dbReference type="EMBL" id="NMUH01000433">
    <property type="protein sequence ID" value="MQL79104.1"/>
    <property type="molecule type" value="Genomic_DNA"/>
</dbReference>
<gene>
    <name evidence="1" type="ORF">Taro_011533</name>
</gene>
<sequence length="72" mass="8582">MKSAMRMSALKRHWHCRLQSRQCPKSALAMPALRSVLDHQEDYQMWHRRADYIIPSDEETVGIGRGEYMAWY</sequence>
<comment type="caution">
    <text evidence="1">The sequence shown here is derived from an EMBL/GenBank/DDBJ whole genome shotgun (WGS) entry which is preliminary data.</text>
</comment>
<organism evidence="1 2">
    <name type="scientific">Colocasia esculenta</name>
    <name type="common">Wild taro</name>
    <name type="synonym">Arum esculentum</name>
    <dbReference type="NCBI Taxonomy" id="4460"/>
    <lineage>
        <taxon>Eukaryota</taxon>
        <taxon>Viridiplantae</taxon>
        <taxon>Streptophyta</taxon>
        <taxon>Embryophyta</taxon>
        <taxon>Tracheophyta</taxon>
        <taxon>Spermatophyta</taxon>
        <taxon>Magnoliopsida</taxon>
        <taxon>Liliopsida</taxon>
        <taxon>Araceae</taxon>
        <taxon>Aroideae</taxon>
        <taxon>Colocasieae</taxon>
        <taxon>Colocasia</taxon>
    </lineage>
</organism>
<name>A0A843UB61_COLES</name>
<proteinExistence type="predicted"/>
<evidence type="ECO:0000313" key="1">
    <source>
        <dbReference type="EMBL" id="MQL79104.1"/>
    </source>
</evidence>
<keyword evidence="2" id="KW-1185">Reference proteome</keyword>
<accession>A0A843UB61</accession>
<reference evidence="1" key="1">
    <citation type="submission" date="2017-07" db="EMBL/GenBank/DDBJ databases">
        <title>Taro Niue Genome Assembly and Annotation.</title>
        <authorList>
            <person name="Atibalentja N."/>
            <person name="Keating K."/>
            <person name="Fields C.J."/>
        </authorList>
    </citation>
    <scope>NUCLEOTIDE SEQUENCE</scope>
    <source>
        <strain evidence="1">Niue_2</strain>
        <tissue evidence="1">Leaf</tissue>
    </source>
</reference>
<evidence type="ECO:0000313" key="2">
    <source>
        <dbReference type="Proteomes" id="UP000652761"/>
    </source>
</evidence>
<dbReference type="Proteomes" id="UP000652761">
    <property type="component" value="Unassembled WGS sequence"/>
</dbReference>
<dbReference type="AlphaFoldDB" id="A0A843UB61"/>